<protein>
    <submittedName>
        <fullName evidence="1">Uncharacterized protein</fullName>
    </submittedName>
</protein>
<reference evidence="1" key="1">
    <citation type="submission" date="2018-05" db="EMBL/GenBank/DDBJ databases">
        <authorList>
            <person name="Lanie J.A."/>
            <person name="Ng W.-L."/>
            <person name="Kazmierczak K.M."/>
            <person name="Andrzejewski T.M."/>
            <person name="Davidsen T.M."/>
            <person name="Wayne K.J."/>
            <person name="Tettelin H."/>
            <person name="Glass J.I."/>
            <person name="Rusch D."/>
            <person name="Podicherti R."/>
            <person name="Tsui H.-C.T."/>
            <person name="Winkler M.E."/>
        </authorList>
    </citation>
    <scope>NUCLEOTIDE SEQUENCE</scope>
</reference>
<gene>
    <name evidence="1" type="ORF">METZ01_LOCUS438499</name>
</gene>
<dbReference type="EMBL" id="UINC01177814">
    <property type="protein sequence ID" value="SVD85645.1"/>
    <property type="molecule type" value="Genomic_DNA"/>
</dbReference>
<feature type="non-terminal residue" evidence="1">
    <location>
        <position position="67"/>
    </location>
</feature>
<accession>A0A382YRZ6</accession>
<organism evidence="1">
    <name type="scientific">marine metagenome</name>
    <dbReference type="NCBI Taxonomy" id="408172"/>
    <lineage>
        <taxon>unclassified sequences</taxon>
        <taxon>metagenomes</taxon>
        <taxon>ecological metagenomes</taxon>
    </lineage>
</organism>
<evidence type="ECO:0000313" key="1">
    <source>
        <dbReference type="EMBL" id="SVD85645.1"/>
    </source>
</evidence>
<dbReference type="AlphaFoldDB" id="A0A382YRZ6"/>
<sequence>MSKSLAIFTIIIFSIEGYAQEPVTVEDYQRAESFLSANTRSLILNANVSPNWLEDSRMWYRNTVKNG</sequence>
<name>A0A382YRZ6_9ZZZZ</name>
<proteinExistence type="predicted"/>